<keyword evidence="6 8" id="KW-1133">Transmembrane helix</keyword>
<dbReference type="EMBL" id="CP035495">
    <property type="protein sequence ID" value="QAY62403.1"/>
    <property type="molecule type" value="Genomic_DNA"/>
</dbReference>
<dbReference type="InterPro" id="IPR000522">
    <property type="entry name" value="ABC_transptr_permease_BtuC"/>
</dbReference>
<evidence type="ECO:0000256" key="8">
    <source>
        <dbReference type="SAM" id="Phobius"/>
    </source>
</evidence>
<feature type="transmembrane region" description="Helical" evidence="8">
    <location>
        <begin position="302"/>
        <end position="327"/>
    </location>
</feature>
<evidence type="ECO:0000256" key="1">
    <source>
        <dbReference type="ARBA" id="ARBA00004651"/>
    </source>
</evidence>
<feature type="transmembrane region" description="Helical" evidence="8">
    <location>
        <begin position="169"/>
        <end position="191"/>
    </location>
</feature>
<feature type="transmembrane region" description="Helical" evidence="8">
    <location>
        <begin position="211"/>
        <end position="232"/>
    </location>
</feature>
<feature type="transmembrane region" description="Helical" evidence="8">
    <location>
        <begin position="491"/>
        <end position="513"/>
    </location>
</feature>
<organism evidence="9 10">
    <name type="scientific">Xylanimonas allomyrinae</name>
    <dbReference type="NCBI Taxonomy" id="2509459"/>
    <lineage>
        <taxon>Bacteria</taxon>
        <taxon>Bacillati</taxon>
        <taxon>Actinomycetota</taxon>
        <taxon>Actinomycetes</taxon>
        <taxon>Micrococcales</taxon>
        <taxon>Promicromonosporaceae</taxon>
        <taxon>Xylanimonas</taxon>
    </lineage>
</organism>
<dbReference type="Gene3D" id="1.10.3470.10">
    <property type="entry name" value="ABC transporter involved in vitamin B12 uptake, BtuC"/>
    <property type="match status" value="2"/>
</dbReference>
<comment type="subcellular location">
    <subcellularLocation>
        <location evidence="1">Cell membrane</location>
        <topology evidence="1">Multi-pass membrane protein</topology>
    </subcellularLocation>
</comment>
<dbReference type="InterPro" id="IPR037294">
    <property type="entry name" value="ABC_BtuC-like"/>
</dbReference>
<keyword evidence="10" id="KW-1185">Reference proteome</keyword>
<dbReference type="KEGG" id="xyl:ET495_03050"/>
<dbReference type="PANTHER" id="PTHR30472:SF37">
    <property type="entry name" value="FE(3+) DICITRATE TRANSPORT SYSTEM PERMEASE PROTEIN FECD-RELATED"/>
    <property type="match status" value="1"/>
</dbReference>
<proteinExistence type="inferred from homology"/>
<sequence length="707" mass="70132">MTATTSRTDAPPLAEGLARSTRPAVWATGAAAVLALALAVVLVGAWHLTQGTSDVGVRELLGLLTGGGDVAVRDILVGSRLPRLAAGVAVGFALGVAGALFQSVSRNPLASPDTLAVTGGSYLAVVIVAAFGLSVPFWASGAVAFAGGIAAAALVLGLAGGAGAGGSRLVLAGAAVAMALQAAVSALLILFETETTGLFAWGSGSLSQLDLTAFWRALPVVVAATAGGMLLARRLDVLGLGDDTARALGVPVRGTRAGAVVLAVLLTAAAVTLAGPIGFVGLAAPVVARLLARVLPALNRHVLLLPAAGLLGSFVVVLADAAVRALLGADAALAVPTGVATTVIGALIMVLLARRLRDAGPTRRPPAAVGGPRGTRRFVVVLTGAALLAGAVVVAGLLAGSTWLRTGDIALWMQGEGPAVVRFALDERAPRVAAAVVAGAALALSGTMVQATARNPLAEPGILGITGGAGLGAVVAVTAVAGTAWGNGVAASAGATLVAAVAGGLGAFVLVFLLAWRSGLLADRLVLVGIGLWNLTAAVSAFLLLRADPWNTPRIYTWLSGTTYGRDFPEVLPVVVLLGLAVPLAAAMPRELDLLALDDDTPRLVGIGLERTRLLVLAVAAALAATSVTAVGVVGFVGLVAPHAARALVGGRHARVLPVAMLLGAVLLGLADLAGRTVIAPAQLPAGLAVALLGAPYFVWLLARSRR</sequence>
<dbReference type="GO" id="GO:0022857">
    <property type="term" value="F:transmembrane transporter activity"/>
    <property type="evidence" value="ECO:0007669"/>
    <property type="project" value="InterPro"/>
</dbReference>
<feature type="transmembrane region" description="Helical" evidence="8">
    <location>
        <begin position="432"/>
        <end position="449"/>
    </location>
</feature>
<feature type="transmembrane region" description="Helical" evidence="8">
    <location>
        <begin position="461"/>
        <end position="485"/>
    </location>
</feature>
<feature type="transmembrane region" description="Helical" evidence="8">
    <location>
        <begin position="525"/>
        <end position="545"/>
    </location>
</feature>
<evidence type="ECO:0000256" key="7">
    <source>
        <dbReference type="ARBA" id="ARBA00023136"/>
    </source>
</evidence>
<feature type="transmembrane region" description="Helical" evidence="8">
    <location>
        <begin position="24"/>
        <end position="48"/>
    </location>
</feature>
<feature type="transmembrane region" description="Helical" evidence="8">
    <location>
        <begin position="113"/>
        <end position="131"/>
    </location>
</feature>
<dbReference type="GO" id="GO:0005886">
    <property type="term" value="C:plasma membrane"/>
    <property type="evidence" value="ECO:0007669"/>
    <property type="project" value="UniProtKB-SubCell"/>
</dbReference>
<dbReference type="Pfam" id="PF01032">
    <property type="entry name" value="FecCD"/>
    <property type="match status" value="2"/>
</dbReference>
<dbReference type="OrthoDB" id="9782305at2"/>
<feature type="transmembrane region" description="Helical" evidence="8">
    <location>
        <begin position="333"/>
        <end position="353"/>
    </location>
</feature>
<evidence type="ECO:0000256" key="5">
    <source>
        <dbReference type="ARBA" id="ARBA00022692"/>
    </source>
</evidence>
<gene>
    <name evidence="9" type="ORF">ET495_03050</name>
</gene>
<feature type="transmembrane region" description="Helical" evidence="8">
    <location>
        <begin position="84"/>
        <end position="101"/>
    </location>
</feature>
<accession>A0A4P6EL58</accession>
<evidence type="ECO:0000313" key="9">
    <source>
        <dbReference type="EMBL" id="QAY62403.1"/>
    </source>
</evidence>
<reference evidence="9 10" key="1">
    <citation type="submission" date="2019-01" db="EMBL/GenBank/DDBJ databases">
        <title>Genome sequencing of strain 2JSPR-7.</title>
        <authorList>
            <person name="Heo J."/>
            <person name="Kim S.-J."/>
            <person name="Kim J.-S."/>
            <person name="Hong S.-B."/>
            <person name="Kwon S.-W."/>
        </authorList>
    </citation>
    <scope>NUCLEOTIDE SEQUENCE [LARGE SCALE GENOMIC DNA]</scope>
    <source>
        <strain evidence="9 10">2JSPR-7</strain>
    </source>
</reference>
<protein>
    <submittedName>
        <fullName evidence="9">Iron ABC transporter permease</fullName>
    </submittedName>
</protein>
<evidence type="ECO:0000256" key="4">
    <source>
        <dbReference type="ARBA" id="ARBA00022475"/>
    </source>
</evidence>
<name>A0A4P6EL58_9MICO</name>
<comment type="similarity">
    <text evidence="2">Belongs to the binding-protein-dependent transport system permease family. FecCD subfamily.</text>
</comment>
<keyword evidence="3" id="KW-0813">Transport</keyword>
<keyword evidence="5 8" id="KW-0812">Transmembrane</keyword>
<keyword evidence="4" id="KW-1003">Cell membrane</keyword>
<feature type="transmembrane region" description="Helical" evidence="8">
    <location>
        <begin position="653"/>
        <end position="671"/>
    </location>
</feature>
<dbReference type="NCBIfam" id="NF007867">
    <property type="entry name" value="PRK10577.1-3"/>
    <property type="match status" value="1"/>
</dbReference>
<evidence type="ECO:0000256" key="3">
    <source>
        <dbReference type="ARBA" id="ARBA00022448"/>
    </source>
</evidence>
<dbReference type="Proteomes" id="UP000291758">
    <property type="component" value="Chromosome"/>
</dbReference>
<feature type="transmembrane region" description="Helical" evidence="8">
    <location>
        <begin position="683"/>
        <end position="703"/>
    </location>
</feature>
<dbReference type="PANTHER" id="PTHR30472">
    <property type="entry name" value="FERRIC ENTEROBACTIN TRANSPORT SYSTEM PERMEASE PROTEIN"/>
    <property type="match status" value="1"/>
</dbReference>
<evidence type="ECO:0000256" key="2">
    <source>
        <dbReference type="ARBA" id="ARBA00007935"/>
    </source>
</evidence>
<dbReference type="SUPFAM" id="SSF81345">
    <property type="entry name" value="ABC transporter involved in vitamin B12 uptake, BtuC"/>
    <property type="match status" value="2"/>
</dbReference>
<feature type="transmembrane region" description="Helical" evidence="8">
    <location>
        <begin position="614"/>
        <end position="641"/>
    </location>
</feature>
<dbReference type="RefSeq" id="WP_129202504.1">
    <property type="nucleotide sequence ID" value="NZ_CP035495.1"/>
</dbReference>
<dbReference type="AlphaFoldDB" id="A0A4P6EL58"/>
<feature type="transmembrane region" description="Helical" evidence="8">
    <location>
        <begin position="137"/>
        <end position="157"/>
    </location>
</feature>
<evidence type="ECO:0000313" key="10">
    <source>
        <dbReference type="Proteomes" id="UP000291758"/>
    </source>
</evidence>
<feature type="transmembrane region" description="Helical" evidence="8">
    <location>
        <begin position="378"/>
        <end position="404"/>
    </location>
</feature>
<dbReference type="GO" id="GO:0033214">
    <property type="term" value="P:siderophore-iron import into cell"/>
    <property type="evidence" value="ECO:0007669"/>
    <property type="project" value="TreeGrafter"/>
</dbReference>
<dbReference type="CDD" id="cd06550">
    <property type="entry name" value="TM_ABC_iron-siderophores_like"/>
    <property type="match status" value="1"/>
</dbReference>
<feature type="transmembrane region" description="Helical" evidence="8">
    <location>
        <begin position="253"/>
        <end position="271"/>
    </location>
</feature>
<keyword evidence="7 8" id="KW-0472">Membrane</keyword>
<evidence type="ECO:0000256" key="6">
    <source>
        <dbReference type="ARBA" id="ARBA00022989"/>
    </source>
</evidence>